<name>A0A2K2UF50_9ACTN</name>
<gene>
    <name evidence="2" type="ORF">C2L71_01130</name>
</gene>
<accession>A0A2K2UF50</accession>
<dbReference type="Pfam" id="PF10974">
    <property type="entry name" value="DUF2804"/>
    <property type="match status" value="1"/>
</dbReference>
<dbReference type="AlphaFoldDB" id="A0A2K2UF50"/>
<organism evidence="2 3">
    <name type="scientific">Enteroscipio rubneri</name>
    <dbReference type="NCBI Taxonomy" id="2070686"/>
    <lineage>
        <taxon>Bacteria</taxon>
        <taxon>Bacillati</taxon>
        <taxon>Actinomycetota</taxon>
        <taxon>Coriobacteriia</taxon>
        <taxon>Eggerthellales</taxon>
        <taxon>Eggerthellaceae</taxon>
        <taxon>Enteroscipio</taxon>
    </lineage>
</organism>
<sequence>MHGFGPEPQAADTLAAPSTAERPDSNPATASPNETRIVEAGPLHRLDGALAVRGWATSLLRSYDRTRIKAPRHRIKEWDYYLVNDDEYAVALTLSDLGYVGLVSASIMDLVQGVSHTVSVVTPLPLGRFGLPASSDSGVSSFQNGRASFRFEASQGRRSLKAHVARFDGKDDLSFEAVLEDEPRDSLVIATPWSEDQSAFYYNQKIVAMRARGSFKKGVLVHGFNPQNSFGLLDWGRGVWTRDNTWYWAAAQGWQGPRDESGRGSRRFGLNLGYGFGDTTAASENMAFVDGIAHKLHRVSFGIPEKPGAAHAKKLGDRYDLMQPWRITDDEGRLDLAFRPLLDRSDWMDYKLVRTDQHQVFGTYDGTVVLDGHQPFAVTNLLGFAEVVHNVY</sequence>
<protein>
    <submittedName>
        <fullName evidence="2">DUF2804 domain-containing protein</fullName>
    </submittedName>
</protein>
<comment type="caution">
    <text evidence="2">The sequence shown here is derived from an EMBL/GenBank/DDBJ whole genome shotgun (WGS) entry which is preliminary data.</text>
</comment>
<reference evidence="3" key="1">
    <citation type="submission" date="2018-01" db="EMBL/GenBank/DDBJ databases">
        <title>Rubneribacter badeniensis gen. nov., sp. nov., and Colonibacter rubneri, gen. nov., sp. nov., WGS of new members of the Eggerthellaceae.</title>
        <authorList>
            <person name="Danylec N."/>
            <person name="Stoll D.A."/>
            <person name="Doetsch A."/>
            <person name="Kulling S.E."/>
            <person name="Huch M."/>
        </authorList>
    </citation>
    <scope>NUCLEOTIDE SEQUENCE [LARGE SCALE GENOMIC DNA]</scope>
    <source>
        <strain evidence="3">ResAG-96</strain>
    </source>
</reference>
<dbReference type="OrthoDB" id="9762066at2"/>
<dbReference type="PANTHER" id="PTHR35868">
    <property type="entry name" value="DUF2804 DOMAIN-CONTAINING PROTEIN-RELATED"/>
    <property type="match status" value="1"/>
</dbReference>
<evidence type="ECO:0000313" key="3">
    <source>
        <dbReference type="Proteomes" id="UP000236197"/>
    </source>
</evidence>
<dbReference type="PANTHER" id="PTHR35868:SF3">
    <property type="entry name" value="DUF2804 DOMAIN-CONTAINING PROTEIN"/>
    <property type="match status" value="1"/>
</dbReference>
<dbReference type="InterPro" id="IPR021243">
    <property type="entry name" value="DUF2804"/>
</dbReference>
<feature type="region of interest" description="Disordered" evidence="1">
    <location>
        <begin position="1"/>
        <end position="33"/>
    </location>
</feature>
<evidence type="ECO:0000313" key="2">
    <source>
        <dbReference type="EMBL" id="PNV68914.1"/>
    </source>
</evidence>
<dbReference type="EMBL" id="PPEK01000001">
    <property type="protein sequence ID" value="PNV68914.1"/>
    <property type="molecule type" value="Genomic_DNA"/>
</dbReference>
<proteinExistence type="predicted"/>
<keyword evidence="3" id="KW-1185">Reference proteome</keyword>
<dbReference type="Proteomes" id="UP000236197">
    <property type="component" value="Unassembled WGS sequence"/>
</dbReference>
<evidence type="ECO:0000256" key="1">
    <source>
        <dbReference type="SAM" id="MobiDB-lite"/>
    </source>
</evidence>